<dbReference type="InterPro" id="IPR033138">
    <property type="entry name" value="Cu_oxidase_CS"/>
</dbReference>
<dbReference type="InterPro" id="IPR002355">
    <property type="entry name" value="Cu_oxidase_Cu_BS"/>
</dbReference>
<dbReference type="EMBL" id="JAACJJ010000014">
    <property type="protein sequence ID" value="KAF5327682.1"/>
    <property type="molecule type" value="Genomic_DNA"/>
</dbReference>
<dbReference type="CDD" id="cd13903">
    <property type="entry name" value="CuRO_3_Tv-LCC_like"/>
    <property type="match status" value="1"/>
</dbReference>
<evidence type="ECO:0000313" key="12">
    <source>
        <dbReference type="Proteomes" id="UP000567179"/>
    </source>
</evidence>
<evidence type="ECO:0000259" key="10">
    <source>
        <dbReference type="Pfam" id="PF07732"/>
    </source>
</evidence>
<dbReference type="Gene3D" id="2.60.40.420">
    <property type="entry name" value="Cupredoxins - blue copper proteins"/>
    <property type="match status" value="3"/>
</dbReference>
<dbReference type="GO" id="GO:0016491">
    <property type="term" value="F:oxidoreductase activity"/>
    <property type="evidence" value="ECO:0007669"/>
    <property type="project" value="UniProtKB-KW"/>
</dbReference>
<dbReference type="AlphaFoldDB" id="A0A8H5BST1"/>
<protein>
    <recommendedName>
        <fullName evidence="13">Laccase</fullName>
    </recommendedName>
</protein>
<keyword evidence="2" id="KW-0479">Metal-binding</keyword>
<dbReference type="InterPro" id="IPR011707">
    <property type="entry name" value="Cu-oxidase-like_N"/>
</dbReference>
<dbReference type="GO" id="GO:0005507">
    <property type="term" value="F:copper ion binding"/>
    <property type="evidence" value="ECO:0007669"/>
    <property type="project" value="InterPro"/>
</dbReference>
<dbReference type="InterPro" id="IPR001117">
    <property type="entry name" value="Cu-oxidase_2nd"/>
</dbReference>
<dbReference type="PANTHER" id="PTHR11709">
    <property type="entry name" value="MULTI-COPPER OXIDASE"/>
    <property type="match status" value="1"/>
</dbReference>
<dbReference type="Proteomes" id="UP000567179">
    <property type="component" value="Unassembled WGS sequence"/>
</dbReference>
<dbReference type="Pfam" id="PF07732">
    <property type="entry name" value="Cu-oxidase_3"/>
    <property type="match status" value="1"/>
</dbReference>
<dbReference type="FunFam" id="2.60.40.420:FF:000045">
    <property type="entry name" value="Laccase 2"/>
    <property type="match status" value="1"/>
</dbReference>
<reference evidence="11 12" key="1">
    <citation type="journal article" date="2020" name="ISME J.">
        <title>Uncovering the hidden diversity of litter-decomposition mechanisms in mushroom-forming fungi.</title>
        <authorList>
            <person name="Floudas D."/>
            <person name="Bentzer J."/>
            <person name="Ahren D."/>
            <person name="Johansson T."/>
            <person name="Persson P."/>
            <person name="Tunlid A."/>
        </authorList>
    </citation>
    <scope>NUCLEOTIDE SEQUENCE [LARGE SCALE GENOMIC DNA]</scope>
    <source>
        <strain evidence="11 12">CBS 101986</strain>
    </source>
</reference>
<evidence type="ECO:0000256" key="2">
    <source>
        <dbReference type="ARBA" id="ARBA00022723"/>
    </source>
</evidence>
<evidence type="ECO:0000256" key="7">
    <source>
        <dbReference type="SAM" id="MobiDB-lite"/>
    </source>
</evidence>
<evidence type="ECO:0000313" key="11">
    <source>
        <dbReference type="EMBL" id="KAF5327682.1"/>
    </source>
</evidence>
<evidence type="ECO:0000256" key="6">
    <source>
        <dbReference type="ARBA" id="ARBA00023180"/>
    </source>
</evidence>
<comment type="caution">
    <text evidence="11">The sequence shown here is derived from an EMBL/GenBank/DDBJ whole genome shotgun (WGS) entry which is preliminary data.</text>
</comment>
<feature type="region of interest" description="Disordered" evidence="7">
    <location>
        <begin position="381"/>
        <end position="417"/>
    </location>
</feature>
<dbReference type="CDD" id="cd13856">
    <property type="entry name" value="CuRO_1_Tv-LCC_like"/>
    <property type="match status" value="1"/>
</dbReference>
<evidence type="ECO:0008006" key="13">
    <source>
        <dbReference type="Google" id="ProtNLM"/>
    </source>
</evidence>
<keyword evidence="12" id="KW-1185">Reference proteome</keyword>
<evidence type="ECO:0000259" key="9">
    <source>
        <dbReference type="Pfam" id="PF07731"/>
    </source>
</evidence>
<accession>A0A8H5BST1</accession>
<dbReference type="PANTHER" id="PTHR11709:SF511">
    <property type="entry name" value="LACCASE"/>
    <property type="match status" value="1"/>
</dbReference>
<dbReference type="Pfam" id="PF00394">
    <property type="entry name" value="Cu-oxidase"/>
    <property type="match status" value="1"/>
</dbReference>
<keyword evidence="6" id="KW-0325">Glycoprotein</keyword>
<feature type="domain" description="Plastocyanin-like" evidence="9">
    <location>
        <begin position="446"/>
        <end position="567"/>
    </location>
</feature>
<evidence type="ECO:0000256" key="5">
    <source>
        <dbReference type="ARBA" id="ARBA00023157"/>
    </source>
</evidence>
<comment type="similarity">
    <text evidence="1">Belongs to the multicopper oxidase family.</text>
</comment>
<dbReference type="InterPro" id="IPR008972">
    <property type="entry name" value="Cupredoxin"/>
</dbReference>
<evidence type="ECO:0000256" key="4">
    <source>
        <dbReference type="ARBA" id="ARBA00023008"/>
    </source>
</evidence>
<dbReference type="PROSITE" id="PS00080">
    <property type="entry name" value="MULTICOPPER_OXIDASE2"/>
    <property type="match status" value="1"/>
</dbReference>
<proteinExistence type="inferred from homology"/>
<name>A0A8H5BST1_9AGAR</name>
<dbReference type="InterPro" id="IPR011706">
    <property type="entry name" value="Cu-oxidase_C"/>
</dbReference>
<gene>
    <name evidence="11" type="ORF">D9619_004658</name>
</gene>
<dbReference type="SUPFAM" id="SSF49503">
    <property type="entry name" value="Cupredoxins"/>
    <property type="match status" value="3"/>
</dbReference>
<keyword evidence="3" id="KW-0560">Oxidoreductase</keyword>
<feature type="region of interest" description="Disordered" evidence="7">
    <location>
        <begin position="261"/>
        <end position="280"/>
    </location>
</feature>
<keyword evidence="4" id="KW-0186">Copper</keyword>
<organism evidence="11 12">
    <name type="scientific">Psilocybe cf. subviscida</name>
    <dbReference type="NCBI Taxonomy" id="2480587"/>
    <lineage>
        <taxon>Eukaryota</taxon>
        <taxon>Fungi</taxon>
        <taxon>Dikarya</taxon>
        <taxon>Basidiomycota</taxon>
        <taxon>Agaricomycotina</taxon>
        <taxon>Agaricomycetes</taxon>
        <taxon>Agaricomycetidae</taxon>
        <taxon>Agaricales</taxon>
        <taxon>Agaricineae</taxon>
        <taxon>Strophariaceae</taxon>
        <taxon>Psilocybe</taxon>
    </lineage>
</organism>
<evidence type="ECO:0000256" key="3">
    <source>
        <dbReference type="ARBA" id="ARBA00023002"/>
    </source>
</evidence>
<dbReference type="OrthoDB" id="2121828at2759"/>
<dbReference type="InterPro" id="IPR045087">
    <property type="entry name" value="Cu-oxidase_fam"/>
</dbReference>
<dbReference type="Pfam" id="PF07731">
    <property type="entry name" value="Cu-oxidase_2"/>
    <property type="match status" value="1"/>
</dbReference>
<evidence type="ECO:0000256" key="1">
    <source>
        <dbReference type="ARBA" id="ARBA00010609"/>
    </source>
</evidence>
<keyword evidence="5" id="KW-1015">Disulfide bond</keyword>
<evidence type="ECO:0000259" key="8">
    <source>
        <dbReference type="Pfam" id="PF00394"/>
    </source>
</evidence>
<feature type="domain" description="Plastocyanin-like" evidence="8">
    <location>
        <begin position="245"/>
        <end position="380"/>
    </location>
</feature>
<dbReference type="PROSITE" id="PS00079">
    <property type="entry name" value="MULTICOPPER_OXIDASE1"/>
    <property type="match status" value="2"/>
</dbReference>
<feature type="domain" description="Plastocyanin-like" evidence="10">
    <location>
        <begin position="132"/>
        <end position="232"/>
    </location>
</feature>
<sequence>MILSIFRFPYGERRRQMRLQPRPRLFSFATFQLPAYVISTSFRPPFGRQSILAAQGERIKDKSFFPLHPKDLPPLPSMKALFSTSILLAALVVSINAAIGPATNLFIGNKFISPDGFNRSGVLAGLDADSVAFPGPLITGKKGDTFRLNVIDGLTNTSMLTSTSIHWHGLFQEHTSWADGPAGVTQCPIAPGHSFLYQFSAPDQAGTYWYHSHYSTQYCDGLRGPFVVYDPNDPYKSQYDFDDDSTVITLADWYHTLAPSAGSRPPPVDSTLINGKGRSGNSTSALSVINVQPNKRYRFRLISMSCDPNYIFSIDGHSLIIIEVDGQNVQPLTVDSIQIFAGQRYSFILQANQQTANYWIRAVGNGATPAGSAVLHYIGAPNSEPTPVTNPPPSRNPLREERLSPLTNPAAPGVPSRGKADVNLNLQIDFNLSVPGRFAVNNHTFIPPNVPVLLQILNGAPAQNLLPEGSVYALPPNKVIELSLPGGTTGSPHPIHLHGHSFSVVRSANSSAYNYNNPVRRDVVSIGTSTSDNVTIRFVTDNAGPWILHCHIDWHLEGGLAVVFAEDIPTIASEQPPQAWSDLCPIFDALPTQTFP</sequence>